<reference evidence="1 2" key="1">
    <citation type="submission" date="2020-08" db="EMBL/GenBank/DDBJ databases">
        <title>Novel species isolated from subtropical streams in China.</title>
        <authorList>
            <person name="Lu H."/>
        </authorList>
    </citation>
    <scope>NUCLEOTIDE SEQUENCE [LARGE SCALE GENOMIC DNA]</scope>
    <source>
        <strain evidence="1 2">LX15W</strain>
    </source>
</reference>
<accession>A0ABR6Y9W1</accession>
<dbReference type="EMBL" id="JACOGA010000004">
    <property type="protein sequence ID" value="MBC3873007.1"/>
    <property type="molecule type" value="Genomic_DNA"/>
</dbReference>
<dbReference type="Proteomes" id="UP000624279">
    <property type="component" value="Unassembled WGS sequence"/>
</dbReference>
<gene>
    <name evidence="1" type="ORF">H8K55_05370</name>
</gene>
<evidence type="ECO:0008006" key="3">
    <source>
        <dbReference type="Google" id="ProtNLM"/>
    </source>
</evidence>
<keyword evidence="2" id="KW-1185">Reference proteome</keyword>
<comment type="caution">
    <text evidence="1">The sequence shown here is derived from an EMBL/GenBank/DDBJ whole genome shotgun (WGS) entry which is preliminary data.</text>
</comment>
<protein>
    <recommendedName>
        <fullName evidence="3">DUF1579 domain-containing protein</fullName>
    </recommendedName>
</protein>
<name>A0ABR6Y9W1_9BURK</name>
<dbReference type="RefSeq" id="WP_186941052.1">
    <property type="nucleotide sequence ID" value="NZ_JACOGA010000004.1"/>
</dbReference>
<proteinExistence type="predicted"/>
<evidence type="ECO:0000313" key="2">
    <source>
        <dbReference type="Proteomes" id="UP000624279"/>
    </source>
</evidence>
<sequence>MKPTTKHHNGSSIKVDRNAQAGDFDFLSGHWKIQHRQLKSSQPEVWDSFEGEASCWSILNGTVSIEELRIPARDFSGMGLRILNQEKQVWSDFWMNAKRGILMTPGVEGCFHEGRGVFIEESQEGEQSTQVRGVWDNITATTCRWQQASSNDGGETWQTNWVMDWVREA</sequence>
<evidence type="ECO:0000313" key="1">
    <source>
        <dbReference type="EMBL" id="MBC3873007.1"/>
    </source>
</evidence>
<organism evidence="1 2">
    <name type="scientific">Undibacterium flavidum</name>
    <dbReference type="NCBI Taxonomy" id="2762297"/>
    <lineage>
        <taxon>Bacteria</taxon>
        <taxon>Pseudomonadati</taxon>
        <taxon>Pseudomonadota</taxon>
        <taxon>Betaproteobacteria</taxon>
        <taxon>Burkholderiales</taxon>
        <taxon>Oxalobacteraceae</taxon>
        <taxon>Undibacterium</taxon>
    </lineage>
</organism>